<evidence type="ECO:0000256" key="4">
    <source>
        <dbReference type="ARBA" id="ARBA00023163"/>
    </source>
</evidence>
<name>A0A7S7SLM1_PALFE</name>
<accession>A0A7S7SLM1</accession>
<keyword evidence="2" id="KW-0805">Transcription regulation</keyword>
<organism evidence="6 7">
    <name type="scientific">Paludibaculum fermentans</name>
    <dbReference type="NCBI Taxonomy" id="1473598"/>
    <lineage>
        <taxon>Bacteria</taxon>
        <taxon>Pseudomonadati</taxon>
        <taxon>Acidobacteriota</taxon>
        <taxon>Terriglobia</taxon>
        <taxon>Bryobacterales</taxon>
        <taxon>Bryobacteraceae</taxon>
        <taxon>Paludibaculum</taxon>
    </lineage>
</organism>
<dbReference type="InterPro" id="IPR007324">
    <property type="entry name" value="Sugar-bd_dom_put"/>
</dbReference>
<dbReference type="GO" id="GO:0003677">
    <property type="term" value="F:DNA binding"/>
    <property type="evidence" value="ECO:0007669"/>
    <property type="project" value="UniProtKB-KW"/>
</dbReference>
<dbReference type="PANTHER" id="PTHR34294">
    <property type="entry name" value="TRANSCRIPTIONAL REGULATOR-RELATED"/>
    <property type="match status" value="1"/>
</dbReference>
<evidence type="ECO:0000256" key="1">
    <source>
        <dbReference type="ARBA" id="ARBA00010466"/>
    </source>
</evidence>
<evidence type="ECO:0000313" key="7">
    <source>
        <dbReference type="Proteomes" id="UP000593892"/>
    </source>
</evidence>
<comment type="similarity">
    <text evidence="1">Belongs to the SorC transcriptional regulatory family.</text>
</comment>
<evidence type="ECO:0000256" key="2">
    <source>
        <dbReference type="ARBA" id="ARBA00023015"/>
    </source>
</evidence>
<keyword evidence="4" id="KW-0804">Transcription</keyword>
<dbReference type="Pfam" id="PF04198">
    <property type="entry name" value="Sugar-bind"/>
    <property type="match status" value="1"/>
</dbReference>
<dbReference type="Proteomes" id="UP000593892">
    <property type="component" value="Chromosome"/>
</dbReference>
<dbReference type="Gene3D" id="1.10.10.60">
    <property type="entry name" value="Homeodomain-like"/>
    <property type="match status" value="1"/>
</dbReference>
<reference evidence="6 7" key="1">
    <citation type="submission" date="2020-10" db="EMBL/GenBank/DDBJ databases">
        <title>Complete genome sequence of Paludibaculum fermentans P105T, a facultatively anaerobic acidobacterium capable of dissimilatory Fe(III) reduction.</title>
        <authorList>
            <person name="Dedysh S.N."/>
            <person name="Beletsky A.V."/>
            <person name="Kulichevskaya I.S."/>
            <person name="Mardanov A.V."/>
            <person name="Ravin N.V."/>
        </authorList>
    </citation>
    <scope>NUCLEOTIDE SEQUENCE [LARGE SCALE GENOMIC DNA]</scope>
    <source>
        <strain evidence="6 7">P105</strain>
    </source>
</reference>
<gene>
    <name evidence="6" type="ORF">IRI77_01140</name>
</gene>
<proteinExistence type="inferred from homology"/>
<keyword evidence="7" id="KW-1185">Reference proteome</keyword>
<dbReference type="GO" id="GO:0030246">
    <property type="term" value="F:carbohydrate binding"/>
    <property type="evidence" value="ECO:0007669"/>
    <property type="project" value="InterPro"/>
</dbReference>
<dbReference type="InterPro" id="IPR051054">
    <property type="entry name" value="SorC_transcr_regulators"/>
</dbReference>
<dbReference type="SUPFAM" id="SSF100950">
    <property type="entry name" value="NagB/RpiA/CoA transferase-like"/>
    <property type="match status" value="1"/>
</dbReference>
<evidence type="ECO:0000256" key="3">
    <source>
        <dbReference type="ARBA" id="ARBA00023125"/>
    </source>
</evidence>
<feature type="domain" description="Sugar-binding" evidence="5">
    <location>
        <begin position="64"/>
        <end position="315"/>
    </location>
</feature>
<dbReference type="KEGG" id="pfer:IRI77_01140"/>
<sequence>MARIDELRLIAKVARMYYGQGLRQTEIMERLNVSQSTISRLLKKAEVEGIVRITVAVPSGTHPELEEALQSHYALKEVIVVDCIDDEAQIARDLGAAAAFYMETTLRPGDVIGISSWSAALLAMVDAMHPSQRCAGARVVQILGGIGNPAAEVHATHVTRRLANLIGGTATLLPAPGVLGTVEAKQVMQEDQYVRQACELFGVVSVALVGIGAIEPSHLLTLSGNVFSGAELKELGERGAVGDICLRFFDGAGMPVVSPLNERVIGMSLEELRKVSRVVGVAGGRRKLAAIRGALAGKWINVLITDRLTASQLLESSTAANGAGRVAQVSRKR</sequence>
<keyword evidence="3" id="KW-0238">DNA-binding</keyword>
<dbReference type="EMBL" id="CP063849">
    <property type="protein sequence ID" value="QOY88596.1"/>
    <property type="molecule type" value="Genomic_DNA"/>
</dbReference>
<dbReference type="RefSeq" id="WP_194450258.1">
    <property type="nucleotide sequence ID" value="NZ_CP063849.1"/>
</dbReference>
<dbReference type="AlphaFoldDB" id="A0A7S7SLM1"/>
<protein>
    <submittedName>
        <fullName evidence="6">Sugar-binding transcriptional regulator</fullName>
    </submittedName>
</protein>
<dbReference type="SUPFAM" id="SSF46785">
    <property type="entry name" value="Winged helix' DNA-binding domain"/>
    <property type="match status" value="1"/>
</dbReference>
<dbReference type="Gene3D" id="3.40.50.1360">
    <property type="match status" value="1"/>
</dbReference>
<dbReference type="InterPro" id="IPR037171">
    <property type="entry name" value="NagB/RpiA_transferase-like"/>
</dbReference>
<evidence type="ECO:0000313" key="6">
    <source>
        <dbReference type="EMBL" id="QOY88596.1"/>
    </source>
</evidence>
<evidence type="ECO:0000259" key="5">
    <source>
        <dbReference type="Pfam" id="PF04198"/>
    </source>
</evidence>
<dbReference type="InterPro" id="IPR036390">
    <property type="entry name" value="WH_DNA-bd_sf"/>
</dbReference>